<feature type="domain" description="Peptidase S11 D-Ala-D-Ala carboxypeptidase A C-terminal" evidence="14">
    <location>
        <begin position="265"/>
        <end position="355"/>
    </location>
</feature>
<dbReference type="InterPro" id="IPR018044">
    <property type="entry name" value="Peptidase_S11"/>
</dbReference>
<dbReference type="SMART" id="SM00936">
    <property type="entry name" value="PBP5_C"/>
    <property type="match status" value="1"/>
</dbReference>
<keyword evidence="11" id="KW-0961">Cell wall biogenesis/degradation</keyword>
<dbReference type="GO" id="GO:0009252">
    <property type="term" value="P:peptidoglycan biosynthetic process"/>
    <property type="evidence" value="ECO:0007669"/>
    <property type="project" value="UniProtKB-UniPathway"/>
</dbReference>
<dbReference type="InterPro" id="IPR001967">
    <property type="entry name" value="Peptidase_S11_N"/>
</dbReference>
<evidence type="ECO:0000256" key="10">
    <source>
        <dbReference type="ARBA" id="ARBA00022984"/>
    </source>
</evidence>
<evidence type="ECO:0000256" key="9">
    <source>
        <dbReference type="ARBA" id="ARBA00022960"/>
    </source>
</evidence>
<evidence type="ECO:0000256" key="7">
    <source>
        <dbReference type="ARBA" id="ARBA00022729"/>
    </source>
</evidence>
<keyword evidence="8" id="KW-0378">Hydrolase</keyword>
<comment type="catalytic activity">
    <reaction evidence="12">
        <text>Preferential cleavage: (Ac)2-L-Lys-D-Ala-|-D-Ala. Also transpeptidation of peptidyl-alanyl moieties that are N-acyl substituents of D-alanine.</text>
        <dbReference type="EC" id="3.4.16.4"/>
    </reaction>
</comment>
<evidence type="ECO:0000256" key="8">
    <source>
        <dbReference type="ARBA" id="ARBA00022801"/>
    </source>
</evidence>
<dbReference type="GO" id="GO:0009002">
    <property type="term" value="F:serine-type D-Ala-D-Ala carboxypeptidase activity"/>
    <property type="evidence" value="ECO:0007669"/>
    <property type="project" value="UniProtKB-EC"/>
</dbReference>
<organism evidence="15">
    <name type="scientific">Aureimonas frigidaquae</name>
    <dbReference type="NCBI Taxonomy" id="424757"/>
    <lineage>
        <taxon>Bacteria</taxon>
        <taxon>Pseudomonadati</taxon>
        <taxon>Pseudomonadota</taxon>
        <taxon>Alphaproteobacteria</taxon>
        <taxon>Hyphomicrobiales</taxon>
        <taxon>Aurantimonadaceae</taxon>
        <taxon>Aureimonas</taxon>
    </lineage>
</organism>
<dbReference type="EC" id="3.4.16.4" evidence="4"/>
<dbReference type="Gene3D" id="2.60.410.10">
    <property type="entry name" value="D-Ala-D-Ala carboxypeptidase, C-terminal domain"/>
    <property type="match status" value="1"/>
</dbReference>
<evidence type="ECO:0000256" key="5">
    <source>
        <dbReference type="ARBA" id="ARBA00022645"/>
    </source>
</evidence>
<evidence type="ECO:0000256" key="11">
    <source>
        <dbReference type="ARBA" id="ARBA00023316"/>
    </source>
</evidence>
<dbReference type="UniPathway" id="UPA00219"/>
<evidence type="ECO:0000256" key="6">
    <source>
        <dbReference type="ARBA" id="ARBA00022670"/>
    </source>
</evidence>
<dbReference type="GO" id="GO:0006508">
    <property type="term" value="P:proteolysis"/>
    <property type="evidence" value="ECO:0007669"/>
    <property type="project" value="UniProtKB-KW"/>
</dbReference>
<dbReference type="SUPFAM" id="SSF69189">
    <property type="entry name" value="Penicillin-binding protein associated domain"/>
    <property type="match status" value="1"/>
</dbReference>
<name>A0A0N7KY46_9HYPH</name>
<evidence type="ECO:0000313" key="15">
    <source>
        <dbReference type="EMBL" id="BAT28705.1"/>
    </source>
</evidence>
<dbReference type="Gene3D" id="3.40.710.10">
    <property type="entry name" value="DD-peptidase/beta-lactamase superfamily"/>
    <property type="match status" value="1"/>
</dbReference>
<sequence>MAWQPAAAQDEAPAFFDQTQARNALIVDGETGAILLEKAANVPFGPASLAKMMTMEIVFDALTRGEIEMSDTFPVSEHAWRTGGAPSRTSTMFAAVKSSVPVDALLQGAIVQAANDACIILAEGLAGSEAAFADRMNRRAAEIGLTDSHFVNPTGLPADGQHVTARDLVKLARHIETTYPELYRIYAQPEFEWNKILQRNRNPLLRLDVGATGMATGFTEASGYALVGVTDRAGRKTFLALGGLASDAERAREAEKLLRWSNDTFERQELFAGGETVGDAWVYGGIKPRVGLVTGEPVVAYVPNASPDLVQAVIVYDAPLRAPIEKGQKVGRIEMRIQNQASITRELFAAEDVPQGTFSSRALDAAQELAFGWIRAL</sequence>
<evidence type="ECO:0000256" key="13">
    <source>
        <dbReference type="RuleBase" id="RU004016"/>
    </source>
</evidence>
<dbReference type="Pfam" id="PF07943">
    <property type="entry name" value="PBP5_C"/>
    <property type="match status" value="1"/>
</dbReference>
<evidence type="ECO:0000256" key="4">
    <source>
        <dbReference type="ARBA" id="ARBA00012448"/>
    </source>
</evidence>
<keyword evidence="7" id="KW-0732">Signal</keyword>
<evidence type="ECO:0000259" key="14">
    <source>
        <dbReference type="SMART" id="SM00936"/>
    </source>
</evidence>
<dbReference type="EMBL" id="LC066377">
    <property type="protein sequence ID" value="BAT28705.1"/>
    <property type="molecule type" value="Genomic_DNA"/>
</dbReference>
<comment type="similarity">
    <text evidence="3 13">Belongs to the peptidase S11 family.</text>
</comment>
<dbReference type="SUPFAM" id="SSF56601">
    <property type="entry name" value="beta-lactamase/transpeptidase-like"/>
    <property type="match status" value="1"/>
</dbReference>
<reference evidence="15" key="1">
    <citation type="journal article" date="2015" name="Proc. Natl. Acad. Sci. U.S.A.">
        <title>Bacterial clade with the ribosomal RNA operon on a small plasmid rather than the chromosome.</title>
        <authorList>
            <person name="Anda M."/>
            <person name="Ohtsubo Y."/>
            <person name="Okubo T."/>
            <person name="Sugawara M."/>
            <person name="Nagata Y."/>
            <person name="Tsuda M."/>
            <person name="Minamisawa K."/>
            <person name="Mitsui H."/>
        </authorList>
    </citation>
    <scope>NUCLEOTIDE SEQUENCE</scope>
    <source>
        <strain evidence="15">JCM 14755</strain>
    </source>
</reference>
<dbReference type="InterPro" id="IPR015956">
    <property type="entry name" value="Peniciliin-bd_prot_C_sf"/>
</dbReference>
<dbReference type="InterPro" id="IPR012338">
    <property type="entry name" value="Beta-lactam/transpept-like"/>
</dbReference>
<protein>
    <recommendedName>
        <fullName evidence="4">serine-type D-Ala-D-Ala carboxypeptidase</fullName>
        <ecNumber evidence="4">3.4.16.4</ecNumber>
    </recommendedName>
</protein>
<keyword evidence="5 15" id="KW-0121">Carboxypeptidase</keyword>
<dbReference type="PANTHER" id="PTHR21581">
    <property type="entry name" value="D-ALANYL-D-ALANINE CARBOXYPEPTIDASE"/>
    <property type="match status" value="1"/>
</dbReference>
<dbReference type="PANTHER" id="PTHR21581:SF6">
    <property type="entry name" value="TRAFFICKING PROTEIN PARTICLE COMPLEX SUBUNIT 12"/>
    <property type="match status" value="1"/>
</dbReference>
<keyword evidence="9" id="KW-0133">Cell shape</keyword>
<proteinExistence type="inferred from homology"/>
<dbReference type="GO" id="GO:0071555">
    <property type="term" value="P:cell wall organization"/>
    <property type="evidence" value="ECO:0007669"/>
    <property type="project" value="UniProtKB-KW"/>
</dbReference>
<dbReference type="RefSeq" id="WP_192842983.1">
    <property type="nucleotide sequence ID" value="NZ_BBWR01000002.1"/>
</dbReference>
<keyword evidence="10" id="KW-0573">Peptidoglycan synthesis</keyword>
<evidence type="ECO:0000256" key="1">
    <source>
        <dbReference type="ARBA" id="ARBA00003217"/>
    </source>
</evidence>
<evidence type="ECO:0000256" key="3">
    <source>
        <dbReference type="ARBA" id="ARBA00007164"/>
    </source>
</evidence>
<dbReference type="Pfam" id="PF00768">
    <property type="entry name" value="Peptidase_S11"/>
    <property type="match status" value="1"/>
</dbReference>
<evidence type="ECO:0000256" key="2">
    <source>
        <dbReference type="ARBA" id="ARBA00004752"/>
    </source>
</evidence>
<dbReference type="AlphaFoldDB" id="A0A0N7KY46"/>
<accession>A0A0N7KY46</accession>
<dbReference type="InterPro" id="IPR037167">
    <property type="entry name" value="Peptidase_S11_C_sf"/>
</dbReference>
<evidence type="ECO:0000256" key="12">
    <source>
        <dbReference type="ARBA" id="ARBA00034000"/>
    </source>
</evidence>
<dbReference type="InterPro" id="IPR012907">
    <property type="entry name" value="Peptidase_S11_C"/>
</dbReference>
<keyword evidence="6" id="KW-0645">Protease</keyword>
<comment type="function">
    <text evidence="1">Removes C-terminal D-alanyl residues from sugar-peptide cell wall precursors.</text>
</comment>
<dbReference type="PRINTS" id="PR00725">
    <property type="entry name" value="DADACBPTASE1"/>
</dbReference>
<comment type="pathway">
    <text evidence="2">Cell wall biogenesis; peptidoglycan biosynthesis.</text>
</comment>
<dbReference type="GO" id="GO:0008360">
    <property type="term" value="P:regulation of cell shape"/>
    <property type="evidence" value="ECO:0007669"/>
    <property type="project" value="UniProtKB-KW"/>
</dbReference>